<dbReference type="CDD" id="cd00110">
    <property type="entry name" value="LamG"/>
    <property type="match status" value="1"/>
</dbReference>
<dbReference type="GO" id="GO:0007166">
    <property type="term" value="P:cell surface receptor signaling pathway"/>
    <property type="evidence" value="ECO:0007669"/>
    <property type="project" value="TreeGrafter"/>
</dbReference>
<evidence type="ECO:0000256" key="1">
    <source>
        <dbReference type="ARBA" id="ARBA00022729"/>
    </source>
</evidence>
<feature type="domain" description="Cadherin" evidence="3">
    <location>
        <begin position="1446"/>
        <end position="1545"/>
    </location>
</feature>
<dbReference type="SUPFAM" id="SSF51126">
    <property type="entry name" value="Pectin lyase-like"/>
    <property type="match status" value="4"/>
</dbReference>
<dbReference type="Proteomes" id="UP000017981">
    <property type="component" value="Unassembled WGS sequence"/>
</dbReference>
<dbReference type="InterPro" id="IPR001791">
    <property type="entry name" value="Laminin_G"/>
</dbReference>
<reference evidence="4 5" key="1">
    <citation type="submission" date="2013-01" db="EMBL/GenBank/DDBJ databases">
        <authorList>
            <person name="Bench S."/>
        </authorList>
    </citation>
    <scope>NUCLEOTIDE SEQUENCE [LARGE SCALE GENOMIC DNA]</scope>
    <source>
        <strain evidence="4 5">WH 0005</strain>
    </source>
</reference>
<dbReference type="PANTHER" id="PTHR46130:SF3">
    <property type="entry name" value="CHROMOSOME UNDETERMINED SCAFFOLD_33, WHOLE GENOME SHOTGUN SEQUENCE"/>
    <property type="match status" value="1"/>
</dbReference>
<name>T2IS11_CROWT</name>
<dbReference type="InterPro" id="IPR059226">
    <property type="entry name" value="Choice_anch_Q_dom"/>
</dbReference>
<keyword evidence="2" id="KW-1015">Disulfide bond</keyword>
<sequence length="1846" mass="197144">MIGSESGLEAYYLFEDNQVQDLSPNDNDGTLQNGATINTTTTNNIISGNLILEAGNKSLGENIKPLNVDIKDNRVLSLDGSNDYVNIGEQAELRFDGVKPYTMSAWIKPETGGGTIISKHNGGVIGSYILSLRNDGKILAHREVAPWDLISDRAVSFGEWSQITQTYDGSTLKIYINGELTASQAFTAQNNDTSSLVMIGAKQEQGQPASFFNGDIDNVQIWNVAQTQAQIKTNLNKTLSGKETNLVAYYTFDGNNANDKTGNFNGTLNNGATTQIDRELQPSLLTARAGDQVNINSANSVNVDQVYAVETARLSADGNILDANNDDNINIRSQALYINAINGDVGEVNDELEIEVNSANFSNIYANNSYFDVEFTDFVVDNISDVVDNDLSDGNRTLREALSFGANVNNISFDASLSGQTITLNGTALDISYSVNINGDIDDDGVADITIDGDNLSQAFNIDDNNDSNQINVNIEGININNSAGIYNQENLTIENSNISNNQASVSKVLSLDGVNDYVSIPDSDAIDFAHNENFTIESWFKADLTQPDTGNGDNDIIEKWGSAGGAYSYVIRYIRATGQILVARYDGTNNPAITSTATINDGEFHHIAFVRNGNTLELYIDGVLDRTTDDTTTGNTENNHPLFVGSREGDNFFKGEVSELRIWNTNRTQAQIQDNLYKELTGNESNLVAYYNFNDGTANDLTANNNNGTLIGGATTQNSKRLSGGAIYNDIQGNLVINNSTLDNNASEFFGGAIANIGGRTTITSTTLSNNSSAVGGAIYNTGTLDITQSTISTNTASNSGGGIYNSSSSSLNLLQSTISDNSVNGITNLGSINLKNNIIANTSSGADIQNTGTINTIAVNLVEDGSLTGSNIINQDPKLSPLQNNRGANKTHVPLAGSPAINRVTDTTIIGTITPTTVNTVNAPSGTITPTTVNTVNTLSGEFVVSLNQTIINDELVIDQRGFARKTNEIADLGAVESDVAQFIVDTLVDEDDGDYSPGDRSLREMIALSPDGGTIIFDASLANQTITLGGTELLVDKSLTIDGATHNITIDANYQSNVFNLDDGDNNSLSDIVIEGLNIVNSNIIDPRRSAGIYSRENFTLRNVEVTGNQWNGIINAFSSNILANTVVIENSNIYNNNTFNLDGAGFINLNQANITITNSQFTNNLLRAFYNTANNINLTISNSDFTNNQLGIYLPSGENAIVHISNSRFNDSDIISDKASSNVTIDNTVMSNNVVALSNSGNMIVTNSLIYNNTNIFGTAGLFNSGNLQIINTTISNNSGHLNNIGNQGILTILNSTIADNSSFYAIDNKGTLNITSSIISGHTSGRNGRIINNTGTATSGGNNIFGDNTMSNFQAFAGFTLLSSDFNATTDGLSIPVRSIIAPLADNGGSTLSHLVIPDGIARDNGSNPNILTTDQIGNPRVQGDGIDVGATEFIPKIEIVPTINAIDENTNTTSAIKVADINILDGSFTASDLSLDGAMSSRFSLVDTELFLATNQTLDFEMDSSLSVNIKLDDNADAILDDFATYNITINDINEVPTAINLTSSQSKIQIDPQNITFNFSSTVDNTVDLKVADINISDDALGTENLRIVGTDASKLKIVGNELFINANSLNGSVLPLEFTIEVNDDTVGSDPDLLINVSVLFNTFVVDTLEDNVNGDLTRGDRSLREVLNLAQDGASITFDSNLLDEITNKATITLNGSEIGITKSVTIDGDLNNDGIADVILSANSNSQRIFNIDDGTVAIKDVTLEGLEMTGVVANNIDRGIAILNKENLTIRNSVVADNLSNTSARGTVHSFGNLTVENTTFDNNELRDDTPRIGGDNFDSFGGAINIEKKCSSRS</sequence>
<dbReference type="SUPFAM" id="SSF49899">
    <property type="entry name" value="Concanavalin A-like lectins/glucanases"/>
    <property type="match status" value="2"/>
</dbReference>
<dbReference type="InterPro" id="IPR006558">
    <property type="entry name" value="LamG-like"/>
</dbReference>
<protein>
    <submittedName>
        <fullName evidence="4">Periplasmic protein TonB links inner and outer membranes-like</fullName>
    </submittedName>
</protein>
<dbReference type="EMBL" id="CAQL01000468">
    <property type="protein sequence ID" value="CCQ55739.1"/>
    <property type="molecule type" value="Genomic_DNA"/>
</dbReference>
<evidence type="ECO:0000256" key="2">
    <source>
        <dbReference type="ARBA" id="ARBA00023157"/>
    </source>
</evidence>
<gene>
    <name evidence="4" type="ORF">CWATWH0005_465</name>
</gene>
<dbReference type="NCBIfam" id="NF041518">
    <property type="entry name" value="choice_anch_Q"/>
    <property type="match status" value="2"/>
</dbReference>
<reference evidence="4 5" key="2">
    <citation type="submission" date="2013-09" db="EMBL/GenBank/DDBJ databases">
        <title>Whole genome comparison of six Crocosphaera watsonii strains with differing phenotypes.</title>
        <authorList>
            <person name="Bench S.R."/>
            <person name="Heller P."/>
            <person name="Frank I."/>
            <person name="Arciniega M."/>
            <person name="Shilova I.N."/>
            <person name="Zehr J.P."/>
        </authorList>
    </citation>
    <scope>NUCLEOTIDE SEQUENCE [LARGE SCALE GENOMIC DNA]</scope>
    <source>
        <strain evidence="4 5">WH 0005</strain>
    </source>
</reference>
<dbReference type="InterPro" id="IPR011050">
    <property type="entry name" value="Pectin_lyase_fold/virulence"/>
</dbReference>
<dbReference type="PANTHER" id="PTHR46130">
    <property type="entry name" value="LAMGL DOMAIN-CONTAINING PROTEIN"/>
    <property type="match status" value="1"/>
</dbReference>
<dbReference type="PROSITE" id="PS50268">
    <property type="entry name" value="CADHERIN_2"/>
    <property type="match status" value="1"/>
</dbReference>
<dbReference type="SMART" id="SM00560">
    <property type="entry name" value="LamGL"/>
    <property type="match status" value="2"/>
</dbReference>
<dbReference type="InterPro" id="IPR006626">
    <property type="entry name" value="PbH1"/>
</dbReference>
<dbReference type="InterPro" id="IPR012334">
    <property type="entry name" value="Pectin_lyas_fold"/>
</dbReference>
<organism evidence="4 5">
    <name type="scientific">Crocosphaera watsonii WH 0005</name>
    <dbReference type="NCBI Taxonomy" id="423472"/>
    <lineage>
        <taxon>Bacteria</taxon>
        <taxon>Bacillati</taxon>
        <taxon>Cyanobacteriota</taxon>
        <taxon>Cyanophyceae</taxon>
        <taxon>Oscillatoriophycideae</taxon>
        <taxon>Chroococcales</taxon>
        <taxon>Aphanothecaceae</taxon>
        <taxon>Crocosphaera</taxon>
    </lineage>
</organism>
<evidence type="ECO:0000313" key="5">
    <source>
        <dbReference type="Proteomes" id="UP000017981"/>
    </source>
</evidence>
<dbReference type="Gene3D" id="2.60.120.200">
    <property type="match status" value="2"/>
</dbReference>
<dbReference type="Pfam" id="PF13385">
    <property type="entry name" value="Laminin_G_3"/>
    <property type="match status" value="2"/>
</dbReference>
<accession>T2IS11</accession>
<keyword evidence="1" id="KW-0732">Signal</keyword>
<evidence type="ECO:0000259" key="3">
    <source>
        <dbReference type="PROSITE" id="PS50268"/>
    </source>
</evidence>
<dbReference type="InterPro" id="IPR002126">
    <property type="entry name" value="Cadherin-like_dom"/>
</dbReference>
<evidence type="ECO:0000313" key="4">
    <source>
        <dbReference type="EMBL" id="CCQ55739.1"/>
    </source>
</evidence>
<proteinExistence type="predicted"/>
<dbReference type="SMART" id="SM00710">
    <property type="entry name" value="PbH1"/>
    <property type="match status" value="15"/>
</dbReference>
<dbReference type="GO" id="GO:0006508">
    <property type="term" value="P:proteolysis"/>
    <property type="evidence" value="ECO:0007669"/>
    <property type="project" value="TreeGrafter"/>
</dbReference>
<dbReference type="InterPro" id="IPR043543">
    <property type="entry name" value="PAPPA/PAPPA2"/>
</dbReference>
<dbReference type="GO" id="GO:0005509">
    <property type="term" value="F:calcium ion binding"/>
    <property type="evidence" value="ECO:0007669"/>
    <property type="project" value="InterPro"/>
</dbReference>
<dbReference type="SMART" id="SM00282">
    <property type="entry name" value="LamG"/>
    <property type="match status" value="2"/>
</dbReference>
<dbReference type="GO" id="GO:0016020">
    <property type="term" value="C:membrane"/>
    <property type="evidence" value="ECO:0007669"/>
    <property type="project" value="InterPro"/>
</dbReference>
<dbReference type="GO" id="GO:0005615">
    <property type="term" value="C:extracellular space"/>
    <property type="evidence" value="ECO:0007669"/>
    <property type="project" value="TreeGrafter"/>
</dbReference>
<dbReference type="GO" id="GO:0004222">
    <property type="term" value="F:metalloendopeptidase activity"/>
    <property type="evidence" value="ECO:0007669"/>
    <property type="project" value="TreeGrafter"/>
</dbReference>
<dbReference type="InterPro" id="IPR013320">
    <property type="entry name" value="ConA-like_dom_sf"/>
</dbReference>
<dbReference type="Gene3D" id="2.160.20.10">
    <property type="entry name" value="Single-stranded right-handed beta-helix, Pectin lyase-like"/>
    <property type="match status" value="1"/>
</dbReference>
<dbReference type="GO" id="GO:0007156">
    <property type="term" value="P:homophilic cell adhesion via plasma membrane adhesion molecules"/>
    <property type="evidence" value="ECO:0007669"/>
    <property type="project" value="InterPro"/>
</dbReference>
<comment type="caution">
    <text evidence="4">The sequence shown here is derived from an EMBL/GenBank/DDBJ whole genome shotgun (WGS) entry which is preliminary data.</text>
</comment>